<keyword evidence="2" id="KW-0813">Transport</keyword>
<feature type="transmembrane region" description="Helical" evidence="7">
    <location>
        <begin position="594"/>
        <end position="617"/>
    </location>
</feature>
<feature type="transmembrane region" description="Helical" evidence="7">
    <location>
        <begin position="556"/>
        <end position="574"/>
    </location>
</feature>
<evidence type="ECO:0000256" key="4">
    <source>
        <dbReference type="ARBA" id="ARBA00022737"/>
    </source>
</evidence>
<dbReference type="InterPro" id="IPR051679">
    <property type="entry name" value="DASS-Related_Transporters"/>
</dbReference>
<protein>
    <submittedName>
        <fullName evidence="9">SLC13 family permease</fullName>
    </submittedName>
</protein>
<keyword evidence="5 7" id="KW-1133">Transmembrane helix</keyword>
<dbReference type="InterPro" id="IPR006037">
    <property type="entry name" value="RCK_C"/>
</dbReference>
<feature type="domain" description="RCK C-terminal" evidence="8">
    <location>
        <begin position="324"/>
        <end position="408"/>
    </location>
</feature>
<feature type="transmembrane region" description="Helical" evidence="7">
    <location>
        <begin position="424"/>
        <end position="442"/>
    </location>
</feature>
<dbReference type="Proteomes" id="UP000275199">
    <property type="component" value="Unassembled WGS sequence"/>
</dbReference>
<keyword evidence="10" id="KW-1185">Reference proteome</keyword>
<accession>A0ABX9XIZ9</accession>
<gene>
    <name evidence="9" type="ORF">EF096_13680</name>
</gene>
<feature type="transmembrane region" description="Helical" evidence="7">
    <location>
        <begin position="73"/>
        <end position="94"/>
    </location>
</feature>
<feature type="transmembrane region" description="Helical" evidence="7">
    <location>
        <begin position="204"/>
        <end position="225"/>
    </location>
</feature>
<dbReference type="InterPro" id="IPR036721">
    <property type="entry name" value="RCK_C_sf"/>
</dbReference>
<dbReference type="Pfam" id="PF03600">
    <property type="entry name" value="CitMHS"/>
    <property type="match status" value="1"/>
</dbReference>
<evidence type="ECO:0000256" key="2">
    <source>
        <dbReference type="ARBA" id="ARBA00022448"/>
    </source>
</evidence>
<sequence length="618" mass="67266">MWRPYGFRQVEPNTSHEIQVTMSWDSLPLIGVALLLCWVFYSFAREKFSPDVVVGIAVAVLLVSQLLSPADVLSVLSNSAPITIACMFILSGALERTGCVETLGNWLSRMGGGSPWRTLFSLMMTAMLLSTFINNTPVVAILTPVAIALATQVGSKPSKMLIPLSYATILGGTMTMIGTSTNILVDGVARQMGMEPFGMFDITLPGAILAAIGMVFILLIGYRLLPERESLSRQLRPDQARTFMTELLVPHDSPVVNQTISQASLNGNSGISVLKIFRGDEELSTPLNDTLLHAGDRLVLHTTMRDFVELRQNGLLAFNREDSANFETISTRDVMLAEAIVGRNSRYSHRPMRDLNLTARYGIHVLAIHRQNENIQNNLDEFQLQFGDVMLVEGTPAQIKKFADNGELISLNSVQERAYRRNKAPIAIAAVVAVMVLAALKVMPIEGLAMIAAALVVATGCLDTEDAYKAIDWRILTLIFGMLAISIAMNKVGLVDTVVSHVMTLAPLLGPLFMLSFIYLLTSVLTEVISNNAVAVLVTPIAIGVAQQLGADPRPFVVAVMFAASASFATPIGYQTNTFVYSAGGYRFSDFMRIGVPLNLIMWAAGSLIIPLIWPLFP</sequence>
<dbReference type="PANTHER" id="PTHR43652:SF2">
    <property type="entry name" value="BASIC AMINO ACID ANTIPORTER YFCC-RELATED"/>
    <property type="match status" value="1"/>
</dbReference>
<dbReference type="EMBL" id="RKKU01000018">
    <property type="protein sequence ID" value="ROZ82938.1"/>
    <property type="molecule type" value="Genomic_DNA"/>
</dbReference>
<reference evidence="9 10" key="1">
    <citation type="submission" date="2018-11" db="EMBL/GenBank/DDBJ databases">
        <authorList>
            <person name="Jang G.I."/>
            <person name="Hwang C.Y."/>
        </authorList>
    </citation>
    <scope>NUCLEOTIDE SEQUENCE [LARGE SCALE GENOMIC DNA]</scope>
    <source>
        <strain evidence="9 10">SSM26</strain>
    </source>
</reference>
<feature type="transmembrane region" description="Helical" evidence="7">
    <location>
        <begin position="501"/>
        <end position="521"/>
    </location>
</feature>
<comment type="caution">
    <text evidence="9">The sequence shown here is derived from an EMBL/GenBank/DDBJ whole genome shotgun (WGS) entry which is preliminary data.</text>
</comment>
<evidence type="ECO:0000313" key="9">
    <source>
        <dbReference type="EMBL" id="ROZ82938.1"/>
    </source>
</evidence>
<dbReference type="Gene3D" id="3.30.70.1450">
    <property type="entry name" value="Regulator of K+ conductance, C-terminal domain"/>
    <property type="match status" value="2"/>
</dbReference>
<feature type="transmembrane region" description="Helical" evidence="7">
    <location>
        <begin position="471"/>
        <end position="489"/>
    </location>
</feature>
<evidence type="ECO:0000256" key="5">
    <source>
        <dbReference type="ARBA" id="ARBA00022989"/>
    </source>
</evidence>
<keyword evidence="6 7" id="KW-0472">Membrane</keyword>
<dbReference type="InterPro" id="IPR004680">
    <property type="entry name" value="Cit_transptr-like_dom"/>
</dbReference>
<evidence type="ECO:0000256" key="3">
    <source>
        <dbReference type="ARBA" id="ARBA00022692"/>
    </source>
</evidence>
<organism evidence="9 10">
    <name type="scientific">Pseudomonas neustonica</name>
    <dbReference type="NCBI Taxonomy" id="2487346"/>
    <lineage>
        <taxon>Bacteria</taxon>
        <taxon>Pseudomonadati</taxon>
        <taxon>Pseudomonadota</taxon>
        <taxon>Gammaproteobacteria</taxon>
        <taxon>Pseudomonadales</taxon>
        <taxon>Pseudomonadaceae</taxon>
        <taxon>Pseudomonas</taxon>
    </lineage>
</organism>
<evidence type="ECO:0000313" key="10">
    <source>
        <dbReference type="Proteomes" id="UP000275199"/>
    </source>
</evidence>
<dbReference type="PANTHER" id="PTHR43652">
    <property type="entry name" value="BASIC AMINO ACID ANTIPORTER YFCC-RELATED"/>
    <property type="match status" value="1"/>
</dbReference>
<dbReference type="PROSITE" id="PS51202">
    <property type="entry name" value="RCK_C"/>
    <property type="match status" value="2"/>
</dbReference>
<feature type="transmembrane region" description="Helical" evidence="7">
    <location>
        <begin position="161"/>
        <end position="184"/>
    </location>
</feature>
<name>A0ABX9XIZ9_9PSED</name>
<feature type="transmembrane region" description="Helical" evidence="7">
    <location>
        <begin position="533"/>
        <end position="550"/>
    </location>
</feature>
<feature type="domain" description="RCK C-terminal" evidence="8">
    <location>
        <begin position="232"/>
        <end position="316"/>
    </location>
</feature>
<comment type="subcellular location">
    <subcellularLocation>
        <location evidence="1">Membrane</location>
        <topology evidence="1">Multi-pass membrane protein</topology>
    </subcellularLocation>
</comment>
<keyword evidence="4" id="KW-0677">Repeat</keyword>
<keyword evidence="3 7" id="KW-0812">Transmembrane</keyword>
<feature type="transmembrane region" description="Helical" evidence="7">
    <location>
        <begin position="20"/>
        <end position="41"/>
    </location>
</feature>
<evidence type="ECO:0000256" key="7">
    <source>
        <dbReference type="SAM" id="Phobius"/>
    </source>
</evidence>
<dbReference type="SUPFAM" id="SSF116726">
    <property type="entry name" value="TrkA C-terminal domain-like"/>
    <property type="match status" value="2"/>
</dbReference>
<evidence type="ECO:0000256" key="1">
    <source>
        <dbReference type="ARBA" id="ARBA00004141"/>
    </source>
</evidence>
<evidence type="ECO:0000256" key="6">
    <source>
        <dbReference type="ARBA" id="ARBA00023136"/>
    </source>
</evidence>
<proteinExistence type="predicted"/>
<dbReference type="Pfam" id="PF02080">
    <property type="entry name" value="TrkA_C"/>
    <property type="match status" value="2"/>
</dbReference>
<feature type="transmembrane region" description="Helical" evidence="7">
    <location>
        <begin position="48"/>
        <end position="67"/>
    </location>
</feature>
<evidence type="ECO:0000259" key="8">
    <source>
        <dbReference type="PROSITE" id="PS51202"/>
    </source>
</evidence>